<dbReference type="Proteomes" id="UP000095038">
    <property type="component" value="Unassembled WGS sequence"/>
</dbReference>
<keyword evidence="3" id="KW-1185">Reference proteome</keyword>
<dbReference type="InParanoid" id="A0A1D2VQT7"/>
<evidence type="ECO:0000313" key="3">
    <source>
        <dbReference type="Proteomes" id="UP000095038"/>
    </source>
</evidence>
<evidence type="ECO:0000313" key="2">
    <source>
        <dbReference type="EMBL" id="ODV63971.1"/>
    </source>
</evidence>
<reference evidence="3" key="1">
    <citation type="submission" date="2016-05" db="EMBL/GenBank/DDBJ databases">
        <title>Comparative genomics of biotechnologically important yeasts.</title>
        <authorList>
            <consortium name="DOE Joint Genome Institute"/>
            <person name="Riley R."/>
            <person name="Haridas S."/>
            <person name="Wolfe K.H."/>
            <person name="Lopes M.R."/>
            <person name="Hittinger C.T."/>
            <person name="Goker M."/>
            <person name="Salamov A."/>
            <person name="Wisecaver J."/>
            <person name="Long T.M."/>
            <person name="Aerts A.L."/>
            <person name="Barry K."/>
            <person name="Choi C."/>
            <person name="Clum A."/>
            <person name="Coughlan A.Y."/>
            <person name="Deshpande S."/>
            <person name="Douglass A.P."/>
            <person name="Hanson S.J."/>
            <person name="Klenk H.-P."/>
            <person name="Labutti K."/>
            <person name="Lapidus A."/>
            <person name="Lindquist E."/>
            <person name="Lipzen A."/>
            <person name="Meier-Kolthoff J.P."/>
            <person name="Ohm R.A."/>
            <person name="Otillar R.P."/>
            <person name="Pangilinan J."/>
            <person name="Peng Y."/>
            <person name="Rokas A."/>
            <person name="Rosa C.A."/>
            <person name="Scheuner C."/>
            <person name="Sibirny A.A."/>
            <person name="Slot J.C."/>
            <person name="Stielow J.B."/>
            <person name="Sun H."/>
            <person name="Kurtzman C.P."/>
            <person name="Blackwell M."/>
            <person name="Grigoriev I.V."/>
            <person name="Jeffries T.W."/>
        </authorList>
    </citation>
    <scope>NUCLEOTIDE SEQUENCE [LARGE SCALE GENOMIC DNA]</scope>
    <source>
        <strain evidence="3">DSM 1968</strain>
    </source>
</reference>
<accession>A0A1D2VQT7</accession>
<protein>
    <submittedName>
        <fullName evidence="2">Uncharacterized protein</fullName>
    </submittedName>
</protein>
<sequence length="165" mass="18470">MTDDEIALKSKNIILEKSKAIKAIVKMKEKNESTIVSFIMLEQSKKRISSIIYKDNNRNKNAKTKSKANTNNNNESNNDNSNSDDNLNCSADSSDELAAPTTVYESIQRSKQNASAKINSTTTLSSSYRYNRTINCLREILPDFSSSKITSADIINQLHIYESCS</sequence>
<feature type="compositionally biased region" description="Low complexity" evidence="1">
    <location>
        <begin position="67"/>
        <end position="92"/>
    </location>
</feature>
<proteinExistence type="predicted"/>
<gene>
    <name evidence="2" type="ORF">ASCRUDRAFT_68021</name>
</gene>
<feature type="region of interest" description="Disordered" evidence="1">
    <location>
        <begin position="53"/>
        <end position="92"/>
    </location>
</feature>
<dbReference type="AlphaFoldDB" id="A0A1D2VQT7"/>
<dbReference type="RefSeq" id="XP_020050278.1">
    <property type="nucleotide sequence ID" value="XM_020191466.1"/>
</dbReference>
<organism evidence="2 3">
    <name type="scientific">Ascoidea rubescens DSM 1968</name>
    <dbReference type="NCBI Taxonomy" id="1344418"/>
    <lineage>
        <taxon>Eukaryota</taxon>
        <taxon>Fungi</taxon>
        <taxon>Dikarya</taxon>
        <taxon>Ascomycota</taxon>
        <taxon>Saccharomycotina</taxon>
        <taxon>Saccharomycetes</taxon>
        <taxon>Ascoideaceae</taxon>
        <taxon>Ascoidea</taxon>
    </lineage>
</organism>
<evidence type="ECO:0000256" key="1">
    <source>
        <dbReference type="SAM" id="MobiDB-lite"/>
    </source>
</evidence>
<dbReference type="EMBL" id="KV454475">
    <property type="protein sequence ID" value="ODV63971.1"/>
    <property type="molecule type" value="Genomic_DNA"/>
</dbReference>
<dbReference type="GeneID" id="30965102"/>
<name>A0A1D2VQT7_9ASCO</name>